<feature type="domain" description="Serine hydrolase" evidence="2">
    <location>
        <begin position="3"/>
        <end position="193"/>
    </location>
</feature>
<dbReference type="Pfam" id="PF03959">
    <property type="entry name" value="FSH1"/>
    <property type="match status" value="1"/>
</dbReference>
<organism evidence="3">
    <name type="scientific">Chromera velia CCMP2878</name>
    <dbReference type="NCBI Taxonomy" id="1169474"/>
    <lineage>
        <taxon>Eukaryota</taxon>
        <taxon>Sar</taxon>
        <taxon>Alveolata</taxon>
        <taxon>Colpodellida</taxon>
        <taxon>Chromeraceae</taxon>
        <taxon>Chromera</taxon>
    </lineage>
</organism>
<dbReference type="Gene3D" id="3.40.50.1820">
    <property type="entry name" value="alpha/beta hydrolase"/>
    <property type="match status" value="1"/>
</dbReference>
<dbReference type="GO" id="GO:0005737">
    <property type="term" value="C:cytoplasm"/>
    <property type="evidence" value="ECO:0007669"/>
    <property type="project" value="TreeGrafter"/>
</dbReference>
<evidence type="ECO:0000259" key="2">
    <source>
        <dbReference type="Pfam" id="PF03959"/>
    </source>
</evidence>
<proteinExistence type="predicted"/>
<dbReference type="InterPro" id="IPR005645">
    <property type="entry name" value="FSH-like_dom"/>
</dbReference>
<keyword evidence="1" id="KW-0378">Hydrolase</keyword>
<name>A0A0K6S904_9ALVE</name>
<dbReference type="VEuPathDB" id="CryptoDB:Cvel_6920"/>
<sequence>MALRVLCLPGWRTNKSILSDQLDLAGFRSFYGVCIDGTFDAEGEPTPDVKQIWPTGPYFQWWTIDDAQKGPKTYHGAEKSVDRVASILKEEGPFQGILGFSQGACLTNLIAAKKCSGDKRFEDISFVIPCSGFIPRDPDMAPLFETPLQIPSLHVAGEKDQLFPASVDAVSKYDSSTSLFIQHPGGHSLPRLPEAERTKFRGFLVKLLNGGGGTQAAGSSSL</sequence>
<dbReference type="SUPFAM" id="SSF53474">
    <property type="entry name" value="alpha/beta-Hydrolases"/>
    <property type="match status" value="1"/>
</dbReference>
<dbReference type="PANTHER" id="PTHR48070">
    <property type="entry name" value="ESTERASE OVCA2"/>
    <property type="match status" value="1"/>
</dbReference>
<dbReference type="PhylomeDB" id="A0A0K6S904"/>
<dbReference type="GO" id="GO:0016787">
    <property type="term" value="F:hydrolase activity"/>
    <property type="evidence" value="ECO:0007669"/>
    <property type="project" value="UniProtKB-KW"/>
</dbReference>
<dbReference type="GO" id="GO:0005634">
    <property type="term" value="C:nucleus"/>
    <property type="evidence" value="ECO:0007669"/>
    <property type="project" value="TreeGrafter"/>
</dbReference>
<dbReference type="InterPro" id="IPR029058">
    <property type="entry name" value="AB_hydrolase_fold"/>
</dbReference>
<dbReference type="EMBL" id="CDMZ01002747">
    <property type="protein sequence ID" value="CUC10135.1"/>
    <property type="molecule type" value="Genomic_DNA"/>
</dbReference>
<dbReference type="PANTHER" id="PTHR48070:SF6">
    <property type="entry name" value="ESTERASE OVCA2"/>
    <property type="match status" value="1"/>
</dbReference>
<evidence type="ECO:0000256" key="1">
    <source>
        <dbReference type="ARBA" id="ARBA00022801"/>
    </source>
</evidence>
<reference evidence="3" key="1">
    <citation type="submission" date="2014-11" db="EMBL/GenBank/DDBJ databases">
        <title>Molecular phylogeny of cliff fern family Woodsiaceae with morphological implications.</title>
        <authorList>
            <person name="Shao Y.-Z."/>
            <person name="Wei R."/>
            <person name="Zhang X.-C."/>
        </authorList>
    </citation>
    <scope>NUCLEOTIDE SEQUENCE</scope>
</reference>
<dbReference type="AlphaFoldDB" id="A0A0K6S904"/>
<accession>A0A0K6S904</accession>
<gene>
    <name evidence="3" type="ORF">Cvel_6920.t1</name>
</gene>
<dbReference type="InterPro" id="IPR050593">
    <property type="entry name" value="LovG"/>
</dbReference>
<evidence type="ECO:0000313" key="3">
    <source>
        <dbReference type="EMBL" id="CUC10135.1"/>
    </source>
</evidence>
<protein>
    <recommendedName>
        <fullName evidence="2">Serine hydrolase domain-containing protein</fullName>
    </recommendedName>
</protein>